<name>A0ABP0JT95_9DINO</name>
<evidence type="ECO:0000256" key="1">
    <source>
        <dbReference type="ARBA" id="ARBA00022737"/>
    </source>
</evidence>
<dbReference type="InterPro" id="IPR036770">
    <property type="entry name" value="Ankyrin_rpt-contain_sf"/>
</dbReference>
<evidence type="ECO:0000256" key="3">
    <source>
        <dbReference type="PROSITE-ProRule" id="PRU00023"/>
    </source>
</evidence>
<dbReference type="Pfam" id="PF12796">
    <property type="entry name" value="Ank_2"/>
    <property type="match status" value="1"/>
</dbReference>
<dbReference type="EMBL" id="CAXAMN010006446">
    <property type="protein sequence ID" value="CAK9017612.1"/>
    <property type="molecule type" value="Genomic_DNA"/>
</dbReference>
<feature type="compositionally biased region" description="Pro residues" evidence="4">
    <location>
        <begin position="68"/>
        <end position="79"/>
    </location>
</feature>
<proteinExistence type="predicted"/>
<feature type="region of interest" description="Disordered" evidence="4">
    <location>
        <begin position="1"/>
        <end position="24"/>
    </location>
</feature>
<dbReference type="PANTHER" id="PTHR24173">
    <property type="entry name" value="ANKYRIN REPEAT CONTAINING"/>
    <property type="match status" value="1"/>
</dbReference>
<dbReference type="SUPFAM" id="SSF48403">
    <property type="entry name" value="Ankyrin repeat"/>
    <property type="match status" value="1"/>
</dbReference>
<evidence type="ECO:0000256" key="4">
    <source>
        <dbReference type="SAM" id="MobiDB-lite"/>
    </source>
</evidence>
<dbReference type="Pfam" id="PF00023">
    <property type="entry name" value="Ank"/>
    <property type="match status" value="1"/>
</dbReference>
<protein>
    <submittedName>
        <fullName evidence="6">Uncharacterized protein</fullName>
    </submittedName>
</protein>
<dbReference type="EMBL" id="CAXAMN010006335">
    <property type="protein sequence ID" value="CAK9017304.1"/>
    <property type="molecule type" value="Genomic_DNA"/>
</dbReference>
<keyword evidence="2 3" id="KW-0040">ANK repeat</keyword>
<accession>A0ABP0JT95</accession>
<organism evidence="6 7">
    <name type="scientific">Durusdinium trenchii</name>
    <dbReference type="NCBI Taxonomy" id="1381693"/>
    <lineage>
        <taxon>Eukaryota</taxon>
        <taxon>Sar</taxon>
        <taxon>Alveolata</taxon>
        <taxon>Dinophyceae</taxon>
        <taxon>Suessiales</taxon>
        <taxon>Symbiodiniaceae</taxon>
        <taxon>Durusdinium</taxon>
    </lineage>
</organism>
<keyword evidence="1" id="KW-0677">Repeat</keyword>
<reference evidence="6 7" key="1">
    <citation type="submission" date="2024-02" db="EMBL/GenBank/DDBJ databases">
        <authorList>
            <person name="Chen Y."/>
            <person name="Shah S."/>
            <person name="Dougan E. K."/>
            <person name="Thang M."/>
            <person name="Chan C."/>
        </authorList>
    </citation>
    <scope>NUCLEOTIDE SEQUENCE [LARGE SCALE GENOMIC DNA]</scope>
</reference>
<evidence type="ECO:0000313" key="6">
    <source>
        <dbReference type="EMBL" id="CAK9017612.1"/>
    </source>
</evidence>
<gene>
    <name evidence="5" type="ORF">CCMP2556_LOCUS12831</name>
    <name evidence="6" type="ORF">CCMP2556_LOCUS12942</name>
</gene>
<dbReference type="InterPro" id="IPR002110">
    <property type="entry name" value="Ankyrin_rpt"/>
</dbReference>
<sequence>MASSLRSDDEALPFPRQQRAGLKLVEPYEEPEILRFHATAVSARERAEESATQRAGFFDFDELEGSAPAPPTRPLPPPSEVEQEASRGLTQQKTNAGISSGLPGFALSSIAQEFGAASAAVGAGGAMQSIQLEVDRPSAASAVLALAHGEVDEKEAIALLKQRADVHACAGDLQRSMLHFAAEKCYVKLLEELLKRRADPNHADRAGETSLFALAHSISWCDQAPRHRRATVQRLVEGAADVNFANPRGKTPLHVAAGHTDAAALEALLAERADVDARDLGGFTALMWAAGRGHGGNVQRLLDARARSDLSANRGQTAMLFALTNHCEEVVKTLEEHAALQDRKAGRVLPEWAHRRQAWHRARRRA</sequence>
<feature type="repeat" description="ANK" evidence="3">
    <location>
        <begin position="248"/>
        <end position="280"/>
    </location>
</feature>
<keyword evidence="7" id="KW-1185">Reference proteome</keyword>
<feature type="repeat" description="ANK" evidence="3">
    <location>
        <begin position="173"/>
        <end position="205"/>
    </location>
</feature>
<dbReference type="PROSITE" id="PS50297">
    <property type="entry name" value="ANK_REP_REGION"/>
    <property type="match status" value="1"/>
</dbReference>
<dbReference type="SMART" id="SM00248">
    <property type="entry name" value="ANK"/>
    <property type="match status" value="4"/>
</dbReference>
<dbReference type="Proteomes" id="UP001642484">
    <property type="component" value="Unassembled WGS sequence"/>
</dbReference>
<dbReference type="Gene3D" id="1.25.40.20">
    <property type="entry name" value="Ankyrin repeat-containing domain"/>
    <property type="match status" value="2"/>
</dbReference>
<dbReference type="PANTHER" id="PTHR24173:SF74">
    <property type="entry name" value="ANKYRIN REPEAT DOMAIN-CONTAINING PROTEIN 16"/>
    <property type="match status" value="1"/>
</dbReference>
<dbReference type="PROSITE" id="PS50088">
    <property type="entry name" value="ANK_REPEAT"/>
    <property type="match status" value="2"/>
</dbReference>
<evidence type="ECO:0000313" key="7">
    <source>
        <dbReference type="Proteomes" id="UP001642484"/>
    </source>
</evidence>
<evidence type="ECO:0000256" key="2">
    <source>
        <dbReference type="ARBA" id="ARBA00023043"/>
    </source>
</evidence>
<evidence type="ECO:0000313" key="5">
    <source>
        <dbReference type="EMBL" id="CAK9017304.1"/>
    </source>
</evidence>
<feature type="region of interest" description="Disordered" evidence="4">
    <location>
        <begin position="42"/>
        <end position="90"/>
    </location>
</feature>
<comment type="caution">
    <text evidence="6">The sequence shown here is derived from an EMBL/GenBank/DDBJ whole genome shotgun (WGS) entry which is preliminary data.</text>
</comment>